<proteinExistence type="predicted"/>
<protein>
    <recommendedName>
        <fullName evidence="5">Secreted protein</fullName>
    </recommendedName>
</protein>
<evidence type="ECO:0000256" key="2">
    <source>
        <dbReference type="SAM" id="SignalP"/>
    </source>
</evidence>
<sequence length="292" mass="32832">MSNFSLSLSLSGMVASALADEKAADHGREEAIPRHDAYFYPSSFSFRPTGWLVWTSEHFKGRRRLRISVCYWNWNVHDTQDKKGAALVRGWCLRCVRCGVTNTLPWPSEARHLHTPFLPYHLHLASRYSVRSRAPVAAKITQRDDPPELCHVAVPTNRPLMQKGSPCMLDAMLPANTGKKADHSEPVVVAAITPSIIPQVCRRNKKGLAIRDTRKRERDRIDSSSSRVEEGGAKNRMLLQATKTKKNRQIFDADGTRTHNLCHAPGPLWSCRGLFCPRSPESNALPLGHRAR</sequence>
<feature type="chain" id="PRO_5046615148" description="Secreted protein" evidence="2">
    <location>
        <begin position="20"/>
        <end position="292"/>
    </location>
</feature>
<reference evidence="3 4" key="1">
    <citation type="journal article" date="2021" name="Nat. Commun.">
        <title>Genetic determinants of endophytism in the Arabidopsis root mycobiome.</title>
        <authorList>
            <person name="Mesny F."/>
            <person name="Miyauchi S."/>
            <person name="Thiergart T."/>
            <person name="Pickel B."/>
            <person name="Atanasova L."/>
            <person name="Karlsson M."/>
            <person name="Huettel B."/>
            <person name="Barry K.W."/>
            <person name="Haridas S."/>
            <person name="Chen C."/>
            <person name="Bauer D."/>
            <person name="Andreopoulos W."/>
            <person name="Pangilinan J."/>
            <person name="LaButti K."/>
            <person name="Riley R."/>
            <person name="Lipzen A."/>
            <person name="Clum A."/>
            <person name="Drula E."/>
            <person name="Henrissat B."/>
            <person name="Kohler A."/>
            <person name="Grigoriev I.V."/>
            <person name="Martin F.M."/>
            <person name="Hacquard S."/>
        </authorList>
    </citation>
    <scope>NUCLEOTIDE SEQUENCE [LARGE SCALE GENOMIC DNA]</scope>
    <source>
        <strain evidence="3 4">MPI-SDFR-AT-0080</strain>
    </source>
</reference>
<dbReference type="Proteomes" id="UP000774617">
    <property type="component" value="Unassembled WGS sequence"/>
</dbReference>
<evidence type="ECO:0008006" key="5">
    <source>
        <dbReference type="Google" id="ProtNLM"/>
    </source>
</evidence>
<organism evidence="3 4">
    <name type="scientific">Macrophomina phaseolina</name>
    <dbReference type="NCBI Taxonomy" id="35725"/>
    <lineage>
        <taxon>Eukaryota</taxon>
        <taxon>Fungi</taxon>
        <taxon>Dikarya</taxon>
        <taxon>Ascomycota</taxon>
        <taxon>Pezizomycotina</taxon>
        <taxon>Dothideomycetes</taxon>
        <taxon>Dothideomycetes incertae sedis</taxon>
        <taxon>Botryosphaeriales</taxon>
        <taxon>Botryosphaeriaceae</taxon>
        <taxon>Macrophomina</taxon>
    </lineage>
</organism>
<feature type="signal peptide" evidence="2">
    <location>
        <begin position="1"/>
        <end position="19"/>
    </location>
</feature>
<feature type="region of interest" description="Disordered" evidence="1">
    <location>
        <begin position="214"/>
        <end position="234"/>
    </location>
</feature>
<evidence type="ECO:0000256" key="1">
    <source>
        <dbReference type="SAM" id="MobiDB-lite"/>
    </source>
</evidence>
<gene>
    <name evidence="3" type="ORF">B0J12DRAFT_669305</name>
</gene>
<comment type="caution">
    <text evidence="3">The sequence shown here is derived from an EMBL/GenBank/DDBJ whole genome shotgun (WGS) entry which is preliminary data.</text>
</comment>
<keyword evidence="2" id="KW-0732">Signal</keyword>
<name>A0ABQ8G665_9PEZI</name>
<keyword evidence="4" id="KW-1185">Reference proteome</keyword>
<accession>A0ABQ8G665</accession>
<dbReference type="EMBL" id="JAGTJR010000018">
    <property type="protein sequence ID" value="KAH7045973.1"/>
    <property type="molecule type" value="Genomic_DNA"/>
</dbReference>
<feature type="compositionally biased region" description="Basic and acidic residues" evidence="1">
    <location>
        <begin position="214"/>
        <end position="233"/>
    </location>
</feature>
<evidence type="ECO:0000313" key="4">
    <source>
        <dbReference type="Proteomes" id="UP000774617"/>
    </source>
</evidence>
<evidence type="ECO:0000313" key="3">
    <source>
        <dbReference type="EMBL" id="KAH7045973.1"/>
    </source>
</evidence>